<evidence type="ECO:0000256" key="3">
    <source>
        <dbReference type="RuleBase" id="RU362118"/>
    </source>
</evidence>
<dbReference type="InterPro" id="IPR015424">
    <property type="entry name" value="PyrdxlP-dep_Trfase"/>
</dbReference>
<comment type="cofactor">
    <cofactor evidence="1 3">
        <name>pyridoxal 5'-phosphate</name>
        <dbReference type="ChEBI" id="CHEBI:597326"/>
    </cofactor>
</comment>
<keyword evidence="2 3" id="KW-0663">Pyridoxal phosphate</keyword>
<name>A0A3S0NYA3_9FLAO</name>
<keyword evidence="5" id="KW-1185">Reference proteome</keyword>
<proteinExistence type="inferred from homology"/>
<protein>
    <recommendedName>
        <fullName evidence="6">Cystathionine beta-lyase</fullName>
    </recommendedName>
</protein>
<evidence type="ECO:0000256" key="1">
    <source>
        <dbReference type="ARBA" id="ARBA00001933"/>
    </source>
</evidence>
<gene>
    <name evidence="4" type="ORF">EKL98_13515</name>
</gene>
<dbReference type="GO" id="GO:0019346">
    <property type="term" value="P:transsulfuration"/>
    <property type="evidence" value="ECO:0007669"/>
    <property type="project" value="InterPro"/>
</dbReference>
<dbReference type="Pfam" id="PF01053">
    <property type="entry name" value="Cys_Met_Meta_PP"/>
    <property type="match status" value="1"/>
</dbReference>
<dbReference type="Proteomes" id="UP000280825">
    <property type="component" value="Unassembled WGS sequence"/>
</dbReference>
<organism evidence="4 5">
    <name type="scientific">Flavobacterium bomense</name>
    <dbReference type="NCBI Taxonomy" id="2497483"/>
    <lineage>
        <taxon>Bacteria</taxon>
        <taxon>Pseudomonadati</taxon>
        <taxon>Bacteroidota</taxon>
        <taxon>Flavobacteriia</taxon>
        <taxon>Flavobacteriales</taxon>
        <taxon>Flavobacteriaceae</taxon>
        <taxon>Flavobacterium</taxon>
    </lineage>
</organism>
<sequence length="31" mass="3298">MSVSIPDGLVRVSVGLETVKDEIADLEQALL</sequence>
<dbReference type="RefSeq" id="WP_126516146.1">
    <property type="nucleotide sequence ID" value="NZ_RYDJ01000018.1"/>
</dbReference>
<accession>A0A3S0NYA3</accession>
<reference evidence="4 5" key="1">
    <citation type="submission" date="2018-12" db="EMBL/GenBank/DDBJ databases">
        <title>Flavobacterium sp. nov., isolated from glacier ice.</title>
        <authorList>
            <person name="Liu Q."/>
            <person name="Xin Y.-H."/>
        </authorList>
    </citation>
    <scope>NUCLEOTIDE SEQUENCE [LARGE SCALE GENOMIC DNA]</scope>
    <source>
        <strain evidence="4 5">RB1N8</strain>
    </source>
</reference>
<evidence type="ECO:0000313" key="4">
    <source>
        <dbReference type="EMBL" id="RTZ02395.1"/>
    </source>
</evidence>
<dbReference type="InterPro" id="IPR000277">
    <property type="entry name" value="Cys/Met-Metab_PyrdxlP-dep_enz"/>
</dbReference>
<evidence type="ECO:0000256" key="2">
    <source>
        <dbReference type="ARBA" id="ARBA00022898"/>
    </source>
</evidence>
<dbReference type="Gene3D" id="3.90.1150.10">
    <property type="entry name" value="Aspartate Aminotransferase, domain 1"/>
    <property type="match status" value="1"/>
</dbReference>
<comment type="similarity">
    <text evidence="3">Belongs to the trans-sulfuration enzymes family.</text>
</comment>
<dbReference type="EMBL" id="RYDJ01000018">
    <property type="protein sequence ID" value="RTZ02395.1"/>
    <property type="molecule type" value="Genomic_DNA"/>
</dbReference>
<comment type="caution">
    <text evidence="4">The sequence shown here is derived from an EMBL/GenBank/DDBJ whole genome shotgun (WGS) entry which is preliminary data.</text>
</comment>
<dbReference type="GO" id="GO:0030170">
    <property type="term" value="F:pyridoxal phosphate binding"/>
    <property type="evidence" value="ECO:0007669"/>
    <property type="project" value="InterPro"/>
</dbReference>
<evidence type="ECO:0008006" key="6">
    <source>
        <dbReference type="Google" id="ProtNLM"/>
    </source>
</evidence>
<evidence type="ECO:0000313" key="5">
    <source>
        <dbReference type="Proteomes" id="UP000280825"/>
    </source>
</evidence>
<dbReference type="SUPFAM" id="SSF53383">
    <property type="entry name" value="PLP-dependent transferases"/>
    <property type="match status" value="1"/>
</dbReference>
<dbReference type="InterPro" id="IPR015422">
    <property type="entry name" value="PyrdxlP-dep_Trfase_small"/>
</dbReference>
<dbReference type="AlphaFoldDB" id="A0A3S0NYA3"/>